<keyword evidence="3" id="KW-0012">Acyltransferase</keyword>
<evidence type="ECO:0000259" key="6">
    <source>
        <dbReference type="PROSITE" id="PS50014"/>
    </source>
</evidence>
<dbReference type="Pfam" id="PF00439">
    <property type="entry name" value="Bromodomain"/>
    <property type="match status" value="1"/>
</dbReference>
<dbReference type="Gene3D" id="1.20.920.10">
    <property type="entry name" value="Bromodomain-like"/>
    <property type="match status" value="1"/>
</dbReference>
<dbReference type="AlphaFoldDB" id="S9W5I1"/>
<dbReference type="PROSITE" id="PS00633">
    <property type="entry name" value="BROMODOMAIN_1"/>
    <property type="match status" value="1"/>
</dbReference>
<dbReference type="OrthoDB" id="21449at2759"/>
<keyword evidence="2 4" id="KW-0103">Bromodomain</keyword>
<keyword evidence="1" id="KW-0808">Transferase</keyword>
<gene>
    <name evidence="7" type="ORF">STCU_01519</name>
</gene>
<dbReference type="CDD" id="cd04369">
    <property type="entry name" value="Bromodomain"/>
    <property type="match status" value="1"/>
</dbReference>
<organism evidence="7 8">
    <name type="scientific">Strigomonas culicis</name>
    <dbReference type="NCBI Taxonomy" id="28005"/>
    <lineage>
        <taxon>Eukaryota</taxon>
        <taxon>Discoba</taxon>
        <taxon>Euglenozoa</taxon>
        <taxon>Kinetoplastea</taxon>
        <taxon>Metakinetoplastina</taxon>
        <taxon>Trypanosomatida</taxon>
        <taxon>Trypanosomatidae</taxon>
        <taxon>Strigomonadinae</taxon>
        <taxon>Strigomonas</taxon>
    </lineage>
</organism>
<accession>S9W5I1</accession>
<dbReference type="InterPro" id="IPR001487">
    <property type="entry name" value="Bromodomain"/>
</dbReference>
<dbReference type="GO" id="GO:0045944">
    <property type="term" value="P:positive regulation of transcription by RNA polymerase II"/>
    <property type="evidence" value="ECO:0007669"/>
    <property type="project" value="TreeGrafter"/>
</dbReference>
<feature type="compositionally biased region" description="Basic and acidic residues" evidence="5">
    <location>
        <begin position="152"/>
        <end position="173"/>
    </location>
</feature>
<dbReference type="InterPro" id="IPR037800">
    <property type="entry name" value="GCN5"/>
</dbReference>
<feature type="compositionally biased region" description="Acidic residues" evidence="5">
    <location>
        <begin position="206"/>
        <end position="218"/>
    </location>
</feature>
<keyword evidence="8" id="KW-1185">Reference proteome</keyword>
<feature type="compositionally biased region" description="Acidic residues" evidence="5">
    <location>
        <begin position="174"/>
        <end position="198"/>
    </location>
</feature>
<reference evidence="7 8" key="1">
    <citation type="journal article" date="2013" name="PLoS ONE">
        <title>Predicting the Proteins of Angomonas deanei, Strigomonas culicis and Their Respective Endosymbionts Reveals New Aspects of the Trypanosomatidae Family.</title>
        <authorList>
            <person name="Motta M.C."/>
            <person name="Martins A.C."/>
            <person name="de Souza S.S."/>
            <person name="Catta-Preta C.M."/>
            <person name="Silva R."/>
            <person name="Klein C.C."/>
            <person name="de Almeida L.G."/>
            <person name="de Lima Cunha O."/>
            <person name="Ciapina L.P."/>
            <person name="Brocchi M."/>
            <person name="Colabardini A.C."/>
            <person name="de Araujo Lima B."/>
            <person name="Machado C.R."/>
            <person name="de Almeida Soares C.M."/>
            <person name="Probst C.M."/>
            <person name="de Menezes C.B."/>
            <person name="Thompson C.E."/>
            <person name="Bartholomeu D.C."/>
            <person name="Gradia D.F."/>
            <person name="Pavoni D.P."/>
            <person name="Grisard E.C."/>
            <person name="Fantinatti-Garboggini F."/>
            <person name="Marchini F.K."/>
            <person name="Rodrigues-Luiz G.F."/>
            <person name="Wagner G."/>
            <person name="Goldman G.H."/>
            <person name="Fietto J.L."/>
            <person name="Elias M.C."/>
            <person name="Goldman M.H."/>
            <person name="Sagot M.F."/>
            <person name="Pereira M."/>
            <person name="Stoco P.H."/>
            <person name="de Mendonca-Neto R.P."/>
            <person name="Teixeira S.M."/>
            <person name="Maciel T.E."/>
            <person name="de Oliveira Mendes T.A."/>
            <person name="Urmenyi T.P."/>
            <person name="de Souza W."/>
            <person name="Schenkman S."/>
            <person name="de Vasconcelos A.T."/>
        </authorList>
    </citation>
    <scope>NUCLEOTIDE SEQUENCE [LARGE SCALE GENOMIC DNA]</scope>
</reference>
<sequence length="218" mass="24866">MEAEKRPRAVLQKDKCLSFIQKVWDADKLAMFHHPVSATDVPGYYEVVKNPVDLSSIKHKIEKGEYNEDADVEADVALMLANALEFNEKGSHWHRRAKEIRRHYLTFAKECGLNIDDDNSFIPSKKAKDDESTLRKAENKYKEDFSEVMENMKKEREMSIEELRAKYAHKEDESSGDDEDEEDDAEESSNGEDEEGDDGSSISESNSDDEGDSESESS</sequence>
<dbReference type="PRINTS" id="PR00503">
    <property type="entry name" value="BROMODOMAIN"/>
</dbReference>
<evidence type="ECO:0000256" key="2">
    <source>
        <dbReference type="ARBA" id="ARBA00023117"/>
    </source>
</evidence>
<comment type="caution">
    <text evidence="7">The sequence shown here is derived from an EMBL/GenBank/DDBJ whole genome shotgun (WGS) entry which is preliminary data.</text>
</comment>
<dbReference type="GO" id="GO:0000123">
    <property type="term" value="C:histone acetyltransferase complex"/>
    <property type="evidence" value="ECO:0007669"/>
    <property type="project" value="TreeGrafter"/>
</dbReference>
<dbReference type="Proteomes" id="UP000015354">
    <property type="component" value="Unassembled WGS sequence"/>
</dbReference>
<evidence type="ECO:0000256" key="1">
    <source>
        <dbReference type="ARBA" id="ARBA00022679"/>
    </source>
</evidence>
<evidence type="ECO:0000256" key="3">
    <source>
        <dbReference type="ARBA" id="ARBA00023315"/>
    </source>
</evidence>
<dbReference type="EMBL" id="ATMH01001519">
    <property type="protein sequence ID" value="EPY34571.1"/>
    <property type="molecule type" value="Genomic_DNA"/>
</dbReference>
<feature type="domain" description="Bromo" evidence="6">
    <location>
        <begin position="32"/>
        <end position="94"/>
    </location>
</feature>
<dbReference type="PANTHER" id="PTHR45750">
    <property type="entry name" value="GH11602P"/>
    <property type="match status" value="1"/>
</dbReference>
<dbReference type="SUPFAM" id="SSF47370">
    <property type="entry name" value="Bromodomain"/>
    <property type="match status" value="1"/>
</dbReference>
<dbReference type="InterPro" id="IPR018359">
    <property type="entry name" value="Bromodomain_CS"/>
</dbReference>
<dbReference type="GO" id="GO:0010484">
    <property type="term" value="F:histone H3 acetyltransferase activity"/>
    <property type="evidence" value="ECO:0007669"/>
    <property type="project" value="TreeGrafter"/>
</dbReference>
<evidence type="ECO:0000313" key="7">
    <source>
        <dbReference type="EMBL" id="EPY34571.1"/>
    </source>
</evidence>
<proteinExistence type="predicted"/>
<dbReference type="PROSITE" id="PS50014">
    <property type="entry name" value="BROMODOMAIN_2"/>
    <property type="match status" value="1"/>
</dbReference>
<dbReference type="SMART" id="SM00297">
    <property type="entry name" value="BROMO"/>
    <property type="match status" value="1"/>
</dbReference>
<dbReference type="InterPro" id="IPR036427">
    <property type="entry name" value="Bromodomain-like_sf"/>
</dbReference>
<dbReference type="PANTHER" id="PTHR45750:SF3">
    <property type="entry name" value="HISTONE ACETYLTRANSFERASE"/>
    <property type="match status" value="1"/>
</dbReference>
<evidence type="ECO:0000256" key="4">
    <source>
        <dbReference type="PROSITE-ProRule" id="PRU00035"/>
    </source>
</evidence>
<name>S9W5I1_9TRYP</name>
<feature type="region of interest" description="Disordered" evidence="5">
    <location>
        <begin position="152"/>
        <end position="218"/>
    </location>
</feature>
<evidence type="ECO:0000256" key="5">
    <source>
        <dbReference type="SAM" id="MobiDB-lite"/>
    </source>
</evidence>
<protein>
    <submittedName>
        <fullName evidence="7">Bromodomain protein</fullName>
    </submittedName>
</protein>
<evidence type="ECO:0000313" key="8">
    <source>
        <dbReference type="Proteomes" id="UP000015354"/>
    </source>
</evidence>